<reference evidence="2 3" key="2">
    <citation type="journal article" date="2020" name="Front. Microbiol.">
        <title>Genetic Organization of the aprX-lipA2 Operon Affects the Proteolytic Potential of Pseudomonas Species in Milk.</title>
        <authorList>
            <person name="Maier C."/>
            <person name="Huptas C."/>
            <person name="von Neubeck M."/>
            <person name="Scherer S."/>
            <person name="Wenning M."/>
            <person name="Lucking G."/>
        </authorList>
    </citation>
    <scope>NUCLEOTIDE SEQUENCE [LARGE SCALE GENOMIC DNA]</scope>
    <source>
        <strain evidence="2 3">WS 4997</strain>
    </source>
</reference>
<dbReference type="Proteomes" id="UP000814074">
    <property type="component" value="Unassembled WGS sequence"/>
</dbReference>
<evidence type="ECO:0000313" key="4">
    <source>
        <dbReference type="Proteomes" id="UP000814074"/>
    </source>
</evidence>
<dbReference type="EMBL" id="WKDU01000020">
    <property type="protein sequence ID" value="MCF5154547.1"/>
    <property type="molecule type" value="Genomic_DNA"/>
</dbReference>
<organism evidence="2 3">
    <name type="scientific">Pseudomonas lactis</name>
    <dbReference type="NCBI Taxonomy" id="1615674"/>
    <lineage>
        <taxon>Bacteria</taxon>
        <taxon>Pseudomonadati</taxon>
        <taxon>Pseudomonadota</taxon>
        <taxon>Gammaproteobacteria</taxon>
        <taxon>Pseudomonadales</taxon>
        <taxon>Pseudomonadaceae</taxon>
        <taxon>Pseudomonas</taxon>
    </lineage>
</organism>
<protein>
    <submittedName>
        <fullName evidence="2">Integrase</fullName>
    </submittedName>
</protein>
<gene>
    <name evidence="1" type="ORF">GIW47_18255</name>
    <name evidence="2" type="ORF">HBO18_18800</name>
</gene>
<evidence type="ECO:0000313" key="1">
    <source>
        <dbReference type="EMBL" id="MCF5154547.1"/>
    </source>
</evidence>
<dbReference type="AlphaFoldDB" id="A0A7Y1LHJ6"/>
<reference evidence="1 4" key="1">
    <citation type="submission" date="2019-11" db="EMBL/GenBank/DDBJ databases">
        <title>Epiphytic Pseudomonas syringae from cherry orchards.</title>
        <authorList>
            <person name="Hulin M.T."/>
        </authorList>
    </citation>
    <scope>NUCLEOTIDE SEQUENCE [LARGE SCALE GENOMIC DNA]</scope>
    <source>
        <strain evidence="1 4">PA-6-3B</strain>
    </source>
</reference>
<name>A0A7Y1LHJ6_9PSED</name>
<dbReference type="Proteomes" id="UP000583279">
    <property type="component" value="Unassembled WGS sequence"/>
</dbReference>
<dbReference type="EMBL" id="JAAQYK010000006">
    <property type="protein sequence ID" value="NNA46169.1"/>
    <property type="molecule type" value="Genomic_DNA"/>
</dbReference>
<comment type="caution">
    <text evidence="2">The sequence shown here is derived from an EMBL/GenBank/DDBJ whole genome shotgun (WGS) entry which is preliminary data.</text>
</comment>
<evidence type="ECO:0000313" key="3">
    <source>
        <dbReference type="Proteomes" id="UP000583279"/>
    </source>
</evidence>
<keyword evidence="4" id="KW-1185">Reference proteome</keyword>
<proteinExistence type="predicted"/>
<evidence type="ECO:0000313" key="2">
    <source>
        <dbReference type="EMBL" id="NNA46169.1"/>
    </source>
</evidence>
<accession>A0A7Y1LHJ6</accession>
<sequence length="45" mass="4908">MGHKNGSITSHYSTPELQHLIEAANKVSATDYRGPALTLLRRKSG</sequence>